<dbReference type="HOGENOM" id="CLU_045466_2_2_9"/>
<evidence type="ECO:0000313" key="10">
    <source>
        <dbReference type="EMBL" id="CDZ25159.1"/>
    </source>
</evidence>
<dbReference type="InterPro" id="IPR045023">
    <property type="entry name" value="FATA/B"/>
</dbReference>
<dbReference type="PATRIC" id="fig|29343.3.peg.2193"/>
<evidence type="ECO:0000313" key="11">
    <source>
        <dbReference type="Proteomes" id="UP000032431"/>
    </source>
</evidence>
<gene>
    <name evidence="10" type="ORF">CCDG5_2079</name>
</gene>
<dbReference type="Pfam" id="PF01643">
    <property type="entry name" value="Acyl-ACP_TE"/>
    <property type="match status" value="1"/>
</dbReference>
<evidence type="ECO:0000256" key="1">
    <source>
        <dbReference type="ARBA" id="ARBA00006500"/>
    </source>
</evidence>
<dbReference type="KEGG" id="ccel:CCDG5_2079"/>
<keyword evidence="2" id="KW-0444">Lipid biosynthesis</keyword>
<keyword evidence="11" id="KW-1185">Reference proteome</keyword>
<dbReference type="CDD" id="cd00586">
    <property type="entry name" value="4HBT"/>
    <property type="match status" value="1"/>
</dbReference>
<organism evidence="10 11">
    <name type="scientific">[Clostridium] cellulosi</name>
    <dbReference type="NCBI Taxonomy" id="29343"/>
    <lineage>
        <taxon>Bacteria</taxon>
        <taxon>Bacillati</taxon>
        <taxon>Bacillota</taxon>
        <taxon>Clostridia</taxon>
        <taxon>Eubacteriales</taxon>
        <taxon>Oscillospiraceae</taxon>
        <taxon>Oscillospiraceae incertae sedis</taxon>
    </lineage>
</organism>
<name>A0A078KVH6_9FIRM</name>
<protein>
    <submittedName>
        <fullName evidence="10">Acyl-ACP thioesterase</fullName>
    </submittedName>
</protein>
<dbReference type="InterPro" id="IPR002864">
    <property type="entry name" value="Acyl-ACP_thioesterase_NHD"/>
</dbReference>
<dbReference type="PANTHER" id="PTHR31727">
    <property type="entry name" value="OLEOYL-ACYL CARRIER PROTEIN THIOESTERASE 1, CHLOROPLASTIC"/>
    <property type="match status" value="1"/>
</dbReference>
<evidence type="ECO:0000256" key="7">
    <source>
        <dbReference type="ARBA" id="ARBA00023160"/>
    </source>
</evidence>
<evidence type="ECO:0000259" key="8">
    <source>
        <dbReference type="Pfam" id="PF01643"/>
    </source>
</evidence>
<evidence type="ECO:0000256" key="3">
    <source>
        <dbReference type="ARBA" id="ARBA00022801"/>
    </source>
</evidence>
<dbReference type="STRING" id="29343.CCDG5_2079"/>
<dbReference type="AlphaFoldDB" id="A0A078KVH6"/>
<dbReference type="GO" id="GO:0016297">
    <property type="term" value="F:fatty acyl-[ACP] hydrolase activity"/>
    <property type="evidence" value="ECO:0007669"/>
    <property type="project" value="InterPro"/>
</dbReference>
<dbReference type="Gene3D" id="3.10.129.10">
    <property type="entry name" value="Hotdog Thioesterase"/>
    <property type="match status" value="1"/>
</dbReference>
<evidence type="ECO:0000259" key="9">
    <source>
        <dbReference type="Pfam" id="PF20791"/>
    </source>
</evidence>
<keyword evidence="4" id="KW-0276">Fatty acid metabolism</keyword>
<evidence type="ECO:0000256" key="4">
    <source>
        <dbReference type="ARBA" id="ARBA00022832"/>
    </source>
</evidence>
<keyword evidence="7" id="KW-0275">Fatty acid biosynthesis</keyword>
<feature type="domain" description="Acyl-ACP thioesterase-like C-terminal" evidence="9">
    <location>
        <begin position="150"/>
        <end position="208"/>
    </location>
</feature>
<reference evidence="11" key="1">
    <citation type="submission" date="2014-07" db="EMBL/GenBank/DDBJ databases">
        <authorList>
            <person name="Wibberg D."/>
        </authorList>
    </citation>
    <scope>NUCLEOTIDE SEQUENCE [LARGE SCALE GENOMIC DNA]</scope>
    <source>
        <strain evidence="11">DG5</strain>
    </source>
</reference>
<dbReference type="Pfam" id="PF20791">
    <property type="entry name" value="Acyl-ACP_TE_C"/>
    <property type="match status" value="1"/>
</dbReference>
<feature type="domain" description="Acyl-ACP thioesterase N-terminal hotdog" evidence="8">
    <location>
        <begin position="2"/>
        <end position="114"/>
    </location>
</feature>
<dbReference type="GO" id="GO:0000036">
    <property type="term" value="F:acyl carrier activity"/>
    <property type="evidence" value="ECO:0007669"/>
    <property type="project" value="TreeGrafter"/>
</dbReference>
<comment type="similarity">
    <text evidence="1">Belongs to the acyl-ACP thioesterase family.</text>
</comment>
<dbReference type="InterPro" id="IPR029069">
    <property type="entry name" value="HotDog_dom_sf"/>
</dbReference>
<dbReference type="PANTHER" id="PTHR31727:SF6">
    <property type="entry name" value="OLEOYL-ACYL CARRIER PROTEIN THIOESTERASE 1, CHLOROPLASTIC"/>
    <property type="match status" value="1"/>
</dbReference>
<accession>A0A078KVH6</accession>
<dbReference type="InterPro" id="IPR049427">
    <property type="entry name" value="Acyl-ACP_TE_C"/>
</dbReference>
<evidence type="ECO:0000256" key="2">
    <source>
        <dbReference type="ARBA" id="ARBA00022516"/>
    </source>
</evidence>
<keyword evidence="3" id="KW-0378">Hydrolase</keyword>
<proteinExistence type="inferred from homology"/>
<keyword evidence="5" id="KW-0809">Transit peptide</keyword>
<dbReference type="Proteomes" id="UP000032431">
    <property type="component" value="Chromosome I"/>
</dbReference>
<evidence type="ECO:0000256" key="5">
    <source>
        <dbReference type="ARBA" id="ARBA00022946"/>
    </source>
</evidence>
<dbReference type="EMBL" id="LM995447">
    <property type="protein sequence ID" value="CDZ25159.1"/>
    <property type="molecule type" value="Genomic_DNA"/>
</dbReference>
<dbReference type="SUPFAM" id="SSF54637">
    <property type="entry name" value="Thioesterase/thiol ester dehydrase-isomerase"/>
    <property type="match status" value="2"/>
</dbReference>
<evidence type="ECO:0000256" key="6">
    <source>
        <dbReference type="ARBA" id="ARBA00023098"/>
    </source>
</evidence>
<sequence length="229" mass="26289">MRITSYDVGMNRRLKPSSILRIIQEVACRHLEQDGLSYEYMRSKGIVFLLVKECVKINSYPRCDDIITAETWFHGYEGVAFVRCVRLLSEEGEPLIEAQTNWVTANPDTHRIIRPSMFPFPMPEANEWAVDVKPRRIVMPKDAEMAGIREVRFSDIDCNSHMNNTVYADIMCDYFPGSLSERELKEFQIEYSNEALLGDKITIFTAASEDGYLFEGKVGSKKCFAAFAR</sequence>
<keyword evidence="6" id="KW-0443">Lipid metabolism</keyword>